<accession>A0A1A9VM56</accession>
<reference evidence="1" key="1">
    <citation type="submission" date="2020-05" db="UniProtKB">
        <authorList>
            <consortium name="EnsemblMetazoa"/>
        </authorList>
    </citation>
    <scope>IDENTIFICATION</scope>
    <source>
        <strain evidence="1">TTRI</strain>
    </source>
</reference>
<proteinExistence type="predicted"/>
<dbReference type="AlphaFoldDB" id="A0A1A9VM56"/>
<organism evidence="1 2">
    <name type="scientific">Glossina austeni</name>
    <name type="common">Savannah tsetse fly</name>
    <dbReference type="NCBI Taxonomy" id="7395"/>
    <lineage>
        <taxon>Eukaryota</taxon>
        <taxon>Metazoa</taxon>
        <taxon>Ecdysozoa</taxon>
        <taxon>Arthropoda</taxon>
        <taxon>Hexapoda</taxon>
        <taxon>Insecta</taxon>
        <taxon>Pterygota</taxon>
        <taxon>Neoptera</taxon>
        <taxon>Endopterygota</taxon>
        <taxon>Diptera</taxon>
        <taxon>Brachycera</taxon>
        <taxon>Muscomorpha</taxon>
        <taxon>Hippoboscoidea</taxon>
        <taxon>Glossinidae</taxon>
        <taxon>Glossina</taxon>
    </lineage>
</organism>
<evidence type="ECO:0000313" key="1">
    <source>
        <dbReference type="EnsemblMetazoa" id="GAUT041395-PA"/>
    </source>
</evidence>
<sequence length="118" mass="13477">MLVPDFQSSFISGTLKKSQKSRRFTVHLLHQSHPLFNQLEVLVRKLLEKLLHPPVFCWLRLNGMINGSSVDSLEMQTGNGTEYFQYDFIATLLGQILYTVHLLGLEFILSVEQGSNLI</sequence>
<dbReference type="EnsemblMetazoa" id="GAUT041395-RA">
    <property type="protein sequence ID" value="GAUT041395-PA"/>
    <property type="gene ID" value="GAUT041395"/>
</dbReference>
<protein>
    <submittedName>
        <fullName evidence="1">Uncharacterized protein</fullName>
    </submittedName>
</protein>
<keyword evidence="2" id="KW-1185">Reference proteome</keyword>
<name>A0A1A9VM56_GLOAU</name>
<dbReference type="Proteomes" id="UP000078200">
    <property type="component" value="Unassembled WGS sequence"/>
</dbReference>
<dbReference type="VEuPathDB" id="VectorBase:GAUT041395"/>
<evidence type="ECO:0000313" key="2">
    <source>
        <dbReference type="Proteomes" id="UP000078200"/>
    </source>
</evidence>